<keyword evidence="2" id="KW-0812">Transmembrane</keyword>
<proteinExistence type="predicted"/>
<comment type="caution">
    <text evidence="3">The sequence shown here is derived from an EMBL/GenBank/DDBJ whole genome shotgun (WGS) entry which is preliminary data.</text>
</comment>
<feature type="transmembrane region" description="Helical" evidence="2">
    <location>
        <begin position="124"/>
        <end position="144"/>
    </location>
</feature>
<dbReference type="EMBL" id="MU857659">
    <property type="protein sequence ID" value="KAK4247167.1"/>
    <property type="molecule type" value="Genomic_DNA"/>
</dbReference>
<organism evidence="3 4">
    <name type="scientific">Corynascus novoguineensis</name>
    <dbReference type="NCBI Taxonomy" id="1126955"/>
    <lineage>
        <taxon>Eukaryota</taxon>
        <taxon>Fungi</taxon>
        <taxon>Dikarya</taxon>
        <taxon>Ascomycota</taxon>
        <taxon>Pezizomycotina</taxon>
        <taxon>Sordariomycetes</taxon>
        <taxon>Sordariomycetidae</taxon>
        <taxon>Sordariales</taxon>
        <taxon>Chaetomiaceae</taxon>
        <taxon>Corynascus</taxon>
    </lineage>
</organism>
<keyword evidence="2" id="KW-1133">Transmembrane helix</keyword>
<feature type="region of interest" description="Disordered" evidence="1">
    <location>
        <begin position="1"/>
        <end position="31"/>
    </location>
</feature>
<dbReference type="Proteomes" id="UP001303647">
    <property type="component" value="Unassembled WGS sequence"/>
</dbReference>
<feature type="transmembrane region" description="Helical" evidence="2">
    <location>
        <begin position="68"/>
        <end position="87"/>
    </location>
</feature>
<feature type="compositionally biased region" description="Polar residues" evidence="1">
    <location>
        <begin position="13"/>
        <end position="26"/>
    </location>
</feature>
<evidence type="ECO:0000313" key="3">
    <source>
        <dbReference type="EMBL" id="KAK4247167.1"/>
    </source>
</evidence>
<evidence type="ECO:0000256" key="2">
    <source>
        <dbReference type="SAM" id="Phobius"/>
    </source>
</evidence>
<reference evidence="3" key="2">
    <citation type="submission" date="2023-05" db="EMBL/GenBank/DDBJ databases">
        <authorList>
            <consortium name="Lawrence Berkeley National Laboratory"/>
            <person name="Steindorff A."/>
            <person name="Hensen N."/>
            <person name="Bonometti L."/>
            <person name="Westerberg I."/>
            <person name="Brannstrom I.O."/>
            <person name="Guillou S."/>
            <person name="Cros-Aarteil S."/>
            <person name="Calhoun S."/>
            <person name="Haridas S."/>
            <person name="Kuo A."/>
            <person name="Mondo S."/>
            <person name="Pangilinan J."/>
            <person name="Riley R."/>
            <person name="Labutti K."/>
            <person name="Andreopoulos B."/>
            <person name="Lipzen A."/>
            <person name="Chen C."/>
            <person name="Yanf M."/>
            <person name="Daum C."/>
            <person name="Ng V."/>
            <person name="Clum A."/>
            <person name="Ohm R."/>
            <person name="Martin F."/>
            <person name="Silar P."/>
            <person name="Natvig D."/>
            <person name="Lalanne C."/>
            <person name="Gautier V."/>
            <person name="Ament-Velasquez S.L."/>
            <person name="Kruys A."/>
            <person name="Hutchinson M.I."/>
            <person name="Powell A.J."/>
            <person name="Barry K."/>
            <person name="Miller A.N."/>
            <person name="Grigoriev I.V."/>
            <person name="Debuchy R."/>
            <person name="Gladieux P."/>
            <person name="Thoren M.H."/>
            <person name="Johannesson H."/>
        </authorList>
    </citation>
    <scope>NUCLEOTIDE SEQUENCE</scope>
    <source>
        <strain evidence="3">CBS 359.72</strain>
    </source>
</reference>
<keyword evidence="4" id="KW-1185">Reference proteome</keyword>
<evidence type="ECO:0000313" key="4">
    <source>
        <dbReference type="Proteomes" id="UP001303647"/>
    </source>
</evidence>
<protein>
    <submittedName>
        <fullName evidence="3">Uncharacterized protein</fullName>
    </submittedName>
</protein>
<sequence length="363" mass="40529">MPPTKTSKGKSRLSPSTKASTGNNIPSTPPHPFKPAAAALQPFTATLPRGHVYIAHVDPRPASFKRNLFLVPVALNLAVIALFIWRVVRVGPWYLSVLTSTLGYANETTLRAADLSRSELVRAIVSRAVTFLLDFVLAVFVWPWPYEFFVGTTGRGSPTAWRRAVGFRGREVYVRRSRESWDGVLREEGVDLFDSEAREAREGRDVIMARVRAATAPMYMQQKTGYLTMDGAWDLDWKAMVDATRLADKGEVALEAFGTVVLLHHAKFGWVTVDLGNGVSAEQEERRRQVMAFREALATLGKEDLFFRWVEMIQFETTQPGGFTPEKQVAAAQKIRDMFKSNGVDFDELWKETVGTDGLAGMP</sequence>
<evidence type="ECO:0000256" key="1">
    <source>
        <dbReference type="SAM" id="MobiDB-lite"/>
    </source>
</evidence>
<dbReference type="AlphaFoldDB" id="A0AAN7CTW1"/>
<keyword evidence="2" id="KW-0472">Membrane</keyword>
<accession>A0AAN7CTW1</accession>
<name>A0AAN7CTW1_9PEZI</name>
<reference evidence="3" key="1">
    <citation type="journal article" date="2023" name="Mol. Phylogenet. Evol.">
        <title>Genome-scale phylogeny and comparative genomics of the fungal order Sordariales.</title>
        <authorList>
            <person name="Hensen N."/>
            <person name="Bonometti L."/>
            <person name="Westerberg I."/>
            <person name="Brannstrom I.O."/>
            <person name="Guillou S."/>
            <person name="Cros-Aarteil S."/>
            <person name="Calhoun S."/>
            <person name="Haridas S."/>
            <person name="Kuo A."/>
            <person name="Mondo S."/>
            <person name="Pangilinan J."/>
            <person name="Riley R."/>
            <person name="LaButti K."/>
            <person name="Andreopoulos B."/>
            <person name="Lipzen A."/>
            <person name="Chen C."/>
            <person name="Yan M."/>
            <person name="Daum C."/>
            <person name="Ng V."/>
            <person name="Clum A."/>
            <person name="Steindorff A."/>
            <person name="Ohm R.A."/>
            <person name="Martin F."/>
            <person name="Silar P."/>
            <person name="Natvig D.O."/>
            <person name="Lalanne C."/>
            <person name="Gautier V."/>
            <person name="Ament-Velasquez S.L."/>
            <person name="Kruys A."/>
            <person name="Hutchinson M.I."/>
            <person name="Powell A.J."/>
            <person name="Barry K."/>
            <person name="Miller A.N."/>
            <person name="Grigoriev I.V."/>
            <person name="Debuchy R."/>
            <person name="Gladieux P."/>
            <person name="Hiltunen Thoren M."/>
            <person name="Johannesson H."/>
        </authorList>
    </citation>
    <scope>NUCLEOTIDE SEQUENCE</scope>
    <source>
        <strain evidence="3">CBS 359.72</strain>
    </source>
</reference>
<gene>
    <name evidence="3" type="ORF">C7999DRAFT_41498</name>
</gene>